<dbReference type="SUPFAM" id="SSF56801">
    <property type="entry name" value="Acetyl-CoA synthetase-like"/>
    <property type="match status" value="1"/>
</dbReference>
<evidence type="ECO:0000313" key="4">
    <source>
        <dbReference type="EMBL" id="MFD1512401.1"/>
    </source>
</evidence>
<sequence length="507" mass="52644">MRDWFGHRARTSPASTALVDATSGRTVTYADLDSRVETLAGRLAAAGVCVDDHVGLLAGNGVGAVAAVHAAMRVGACLVPFSTRLTATELEPRVDRADLDVLLCDDSTADRALAAAGAVPVRSLDNGADEDDWEEETDRPAPLAATDPRPFDLPEWDPDDPLVMLYTSGTTGRPKLVVLTVQNVLASATASAFRLGTLPGDRWASPLAPSSMGGLAPVYRTTLYGATLVLCPTDTDDLLAAMTDHAATGISVVPTLLRRLLDAGDLPDSLRFVLVGGAPTPPELVARCAERDVPVCPTYGMTETASQIATAAPGEAPAHPDSVGRPLMFTDVAVVDDHGRPVPTGTSGELAVCGPTVTPGYYDDPAATAETFEGCGLLTGDVGHRDAAGRVYVHNRKDERILTGGQNVDPGEVAAVIRGLSGVRDAAVLGLPDEEWGQRVAALVEPEPGVAAGPGTPLDAATVEAHCRERLAGFKLPRVVAFGEIPRTESGTADRAAVRALLAEARA</sequence>
<feature type="compositionally biased region" description="Acidic residues" evidence="1">
    <location>
        <begin position="127"/>
        <end position="137"/>
    </location>
</feature>
<dbReference type="Gene3D" id="3.30.300.30">
    <property type="match status" value="1"/>
</dbReference>
<dbReference type="RefSeq" id="WP_250872380.1">
    <property type="nucleotide sequence ID" value="NZ_JALXFV010000002.1"/>
</dbReference>
<dbReference type="AlphaFoldDB" id="A0ABD6ASS0"/>
<reference evidence="4 5" key="1">
    <citation type="journal article" date="2019" name="Int. J. Syst. Evol. Microbiol.">
        <title>The Global Catalogue of Microorganisms (GCM) 10K type strain sequencing project: providing services to taxonomists for standard genome sequencing and annotation.</title>
        <authorList>
            <consortium name="The Broad Institute Genomics Platform"/>
            <consortium name="The Broad Institute Genome Sequencing Center for Infectious Disease"/>
            <person name="Wu L."/>
            <person name="Ma J."/>
        </authorList>
    </citation>
    <scope>NUCLEOTIDE SEQUENCE [LARGE SCALE GENOMIC DNA]</scope>
    <source>
        <strain evidence="4 5">CGMCC 1.12563</strain>
    </source>
</reference>
<evidence type="ECO:0000259" key="2">
    <source>
        <dbReference type="Pfam" id="PF00501"/>
    </source>
</evidence>
<evidence type="ECO:0000256" key="1">
    <source>
        <dbReference type="SAM" id="MobiDB-lite"/>
    </source>
</evidence>
<gene>
    <name evidence="4" type="ORF">ACFSBT_03795</name>
</gene>
<keyword evidence="5" id="KW-1185">Reference proteome</keyword>
<name>A0ABD6ASS0_9EURY</name>
<dbReference type="PANTHER" id="PTHR43767:SF1">
    <property type="entry name" value="NONRIBOSOMAL PEPTIDE SYNTHASE PES1 (EUROFUNG)-RELATED"/>
    <property type="match status" value="1"/>
</dbReference>
<comment type="caution">
    <text evidence="4">The sequence shown here is derived from an EMBL/GenBank/DDBJ whole genome shotgun (WGS) entry which is preliminary data.</text>
</comment>
<dbReference type="PROSITE" id="PS00455">
    <property type="entry name" value="AMP_BINDING"/>
    <property type="match status" value="1"/>
</dbReference>
<feature type="domain" description="AMP-dependent synthetase/ligase" evidence="2">
    <location>
        <begin position="7"/>
        <end position="362"/>
    </location>
</feature>
<dbReference type="InterPro" id="IPR020845">
    <property type="entry name" value="AMP-binding_CS"/>
</dbReference>
<dbReference type="InterPro" id="IPR045851">
    <property type="entry name" value="AMP-bd_C_sf"/>
</dbReference>
<feature type="domain" description="AMP-binding enzyme C-terminal" evidence="3">
    <location>
        <begin position="412"/>
        <end position="491"/>
    </location>
</feature>
<evidence type="ECO:0000313" key="5">
    <source>
        <dbReference type="Proteomes" id="UP001597187"/>
    </source>
</evidence>
<protein>
    <submittedName>
        <fullName evidence="4">Class I adenylate-forming enzyme family protein</fullName>
    </submittedName>
</protein>
<dbReference type="Gene3D" id="3.40.50.12780">
    <property type="entry name" value="N-terminal domain of ligase-like"/>
    <property type="match status" value="1"/>
</dbReference>
<dbReference type="Pfam" id="PF13193">
    <property type="entry name" value="AMP-binding_C"/>
    <property type="match status" value="1"/>
</dbReference>
<dbReference type="PANTHER" id="PTHR43767">
    <property type="entry name" value="LONG-CHAIN-FATTY-ACID--COA LIGASE"/>
    <property type="match status" value="1"/>
</dbReference>
<dbReference type="InterPro" id="IPR025110">
    <property type="entry name" value="AMP-bd_C"/>
</dbReference>
<organism evidence="4 5">
    <name type="scientific">Halomarina rubra</name>
    <dbReference type="NCBI Taxonomy" id="2071873"/>
    <lineage>
        <taxon>Archaea</taxon>
        <taxon>Methanobacteriati</taxon>
        <taxon>Methanobacteriota</taxon>
        <taxon>Stenosarchaea group</taxon>
        <taxon>Halobacteria</taxon>
        <taxon>Halobacteriales</taxon>
        <taxon>Natronomonadaceae</taxon>
        <taxon>Halomarina</taxon>
    </lineage>
</organism>
<dbReference type="InterPro" id="IPR000873">
    <property type="entry name" value="AMP-dep_synth/lig_dom"/>
</dbReference>
<feature type="region of interest" description="Disordered" evidence="1">
    <location>
        <begin position="123"/>
        <end position="154"/>
    </location>
</feature>
<dbReference type="InterPro" id="IPR050237">
    <property type="entry name" value="ATP-dep_AMP-bd_enzyme"/>
</dbReference>
<dbReference type="Proteomes" id="UP001597187">
    <property type="component" value="Unassembled WGS sequence"/>
</dbReference>
<accession>A0ABD6ASS0</accession>
<proteinExistence type="predicted"/>
<evidence type="ECO:0000259" key="3">
    <source>
        <dbReference type="Pfam" id="PF13193"/>
    </source>
</evidence>
<dbReference type="GO" id="GO:0016878">
    <property type="term" value="F:acid-thiol ligase activity"/>
    <property type="evidence" value="ECO:0007669"/>
    <property type="project" value="UniProtKB-ARBA"/>
</dbReference>
<dbReference type="InterPro" id="IPR042099">
    <property type="entry name" value="ANL_N_sf"/>
</dbReference>
<dbReference type="Pfam" id="PF00501">
    <property type="entry name" value="AMP-binding"/>
    <property type="match status" value="1"/>
</dbReference>
<dbReference type="EMBL" id="JBHUDC010000002">
    <property type="protein sequence ID" value="MFD1512401.1"/>
    <property type="molecule type" value="Genomic_DNA"/>
</dbReference>